<keyword evidence="7" id="KW-0630">Potassium</keyword>
<reference evidence="16 17" key="1">
    <citation type="submission" date="2022-05" db="EMBL/GenBank/DDBJ databases">
        <authorList>
            <consortium name="Genoscope - CEA"/>
            <person name="William W."/>
        </authorList>
    </citation>
    <scope>NUCLEOTIDE SEQUENCE [LARGE SCALE GENOMIC DNA]</scope>
</reference>
<dbReference type="Proteomes" id="UP001159405">
    <property type="component" value="Unassembled WGS sequence"/>
</dbReference>
<gene>
    <name evidence="16" type="ORF">PLOB_00010687</name>
</gene>
<feature type="transmembrane region" description="Helical" evidence="14">
    <location>
        <begin position="198"/>
        <end position="215"/>
    </location>
</feature>
<evidence type="ECO:0000256" key="1">
    <source>
        <dbReference type="ARBA" id="ARBA00004141"/>
    </source>
</evidence>
<evidence type="ECO:0000256" key="4">
    <source>
        <dbReference type="ARBA" id="ARBA00022538"/>
    </source>
</evidence>
<organism evidence="16 17">
    <name type="scientific">Porites lobata</name>
    <dbReference type="NCBI Taxonomy" id="104759"/>
    <lineage>
        <taxon>Eukaryota</taxon>
        <taxon>Metazoa</taxon>
        <taxon>Cnidaria</taxon>
        <taxon>Anthozoa</taxon>
        <taxon>Hexacorallia</taxon>
        <taxon>Scleractinia</taxon>
        <taxon>Fungiina</taxon>
        <taxon>Poritidae</taxon>
        <taxon>Porites</taxon>
    </lineage>
</organism>
<feature type="compositionally biased region" description="Basic and acidic residues" evidence="13">
    <location>
        <begin position="326"/>
        <end position="342"/>
    </location>
</feature>
<evidence type="ECO:0000256" key="12">
    <source>
        <dbReference type="RuleBase" id="RU003857"/>
    </source>
</evidence>
<dbReference type="PANTHER" id="PTHR11003:SF345">
    <property type="entry name" value="TWIK FAMILY OF POTASSIUM CHANNELS PROTEIN 18"/>
    <property type="match status" value="1"/>
</dbReference>
<dbReference type="InterPro" id="IPR013099">
    <property type="entry name" value="K_chnl_dom"/>
</dbReference>
<dbReference type="PRINTS" id="PR01333">
    <property type="entry name" value="2POREKCHANEL"/>
</dbReference>
<feature type="transmembrane region" description="Helical" evidence="14">
    <location>
        <begin position="12"/>
        <end position="33"/>
    </location>
</feature>
<dbReference type="Gene3D" id="1.10.287.70">
    <property type="match status" value="1"/>
</dbReference>
<evidence type="ECO:0000259" key="15">
    <source>
        <dbReference type="Pfam" id="PF07885"/>
    </source>
</evidence>
<dbReference type="InterPro" id="IPR003092">
    <property type="entry name" value="2pore_dom_K_chnl_TASK"/>
</dbReference>
<evidence type="ECO:0000256" key="9">
    <source>
        <dbReference type="ARBA" id="ARBA00023065"/>
    </source>
</evidence>
<dbReference type="EMBL" id="CALNXK010000155">
    <property type="protein sequence ID" value="CAH3170399.1"/>
    <property type="molecule type" value="Genomic_DNA"/>
</dbReference>
<feature type="transmembrane region" description="Helical" evidence="14">
    <location>
        <begin position="235"/>
        <end position="258"/>
    </location>
</feature>
<evidence type="ECO:0000256" key="14">
    <source>
        <dbReference type="SAM" id="Phobius"/>
    </source>
</evidence>
<feature type="domain" description="Potassium channel" evidence="15">
    <location>
        <begin position="87"/>
        <end position="144"/>
    </location>
</feature>
<keyword evidence="17" id="KW-1185">Reference proteome</keyword>
<dbReference type="PANTHER" id="PTHR11003">
    <property type="entry name" value="POTASSIUM CHANNEL, SUBFAMILY K"/>
    <property type="match status" value="1"/>
</dbReference>
<comment type="caution">
    <text evidence="16">The sequence shown here is derived from an EMBL/GenBank/DDBJ whole genome shotgun (WGS) entry which is preliminary data.</text>
</comment>
<feature type="transmembrane region" description="Helical" evidence="14">
    <location>
        <begin position="90"/>
        <end position="108"/>
    </location>
</feature>
<keyword evidence="8 14" id="KW-1133">Transmembrane helix</keyword>
<keyword evidence="6" id="KW-0631">Potassium channel</keyword>
<evidence type="ECO:0000256" key="3">
    <source>
        <dbReference type="ARBA" id="ARBA00022448"/>
    </source>
</evidence>
<evidence type="ECO:0000313" key="16">
    <source>
        <dbReference type="EMBL" id="CAH3170399.1"/>
    </source>
</evidence>
<evidence type="ECO:0000256" key="7">
    <source>
        <dbReference type="ARBA" id="ARBA00022958"/>
    </source>
</evidence>
<evidence type="ECO:0000256" key="11">
    <source>
        <dbReference type="ARBA" id="ARBA00023303"/>
    </source>
</evidence>
<keyword evidence="10 14" id="KW-0472">Membrane</keyword>
<evidence type="ECO:0000256" key="10">
    <source>
        <dbReference type="ARBA" id="ARBA00023136"/>
    </source>
</evidence>
<comment type="subcellular location">
    <subcellularLocation>
        <location evidence="1">Membrane</location>
        <topology evidence="1">Multi-pass membrane protein</topology>
    </subcellularLocation>
</comment>
<protein>
    <recommendedName>
        <fullName evidence="15">Potassium channel domain-containing protein</fullName>
    </recommendedName>
</protein>
<feature type="domain" description="Potassium channel" evidence="15">
    <location>
        <begin position="178"/>
        <end position="254"/>
    </location>
</feature>
<evidence type="ECO:0000256" key="2">
    <source>
        <dbReference type="ARBA" id="ARBA00006666"/>
    </source>
</evidence>
<keyword evidence="5 12" id="KW-0812">Transmembrane</keyword>
<evidence type="ECO:0000256" key="6">
    <source>
        <dbReference type="ARBA" id="ARBA00022826"/>
    </source>
</evidence>
<accession>A0ABN8QW43</accession>
<evidence type="ECO:0000256" key="8">
    <source>
        <dbReference type="ARBA" id="ARBA00022989"/>
    </source>
</evidence>
<proteinExistence type="inferred from homology"/>
<keyword evidence="9 12" id="KW-0406">Ion transport</keyword>
<dbReference type="Pfam" id="PF07885">
    <property type="entry name" value="Ion_trans_2"/>
    <property type="match status" value="2"/>
</dbReference>
<feature type="transmembrane region" description="Helical" evidence="14">
    <location>
        <begin position="120"/>
        <end position="140"/>
    </location>
</feature>
<evidence type="ECO:0000256" key="5">
    <source>
        <dbReference type="ARBA" id="ARBA00022692"/>
    </source>
</evidence>
<feature type="compositionally biased region" description="Basic and acidic residues" evidence="13">
    <location>
        <begin position="274"/>
        <end position="318"/>
    </location>
</feature>
<evidence type="ECO:0000256" key="13">
    <source>
        <dbReference type="SAM" id="MobiDB-lite"/>
    </source>
</evidence>
<keyword evidence="11 12" id="KW-0407">Ion channel</keyword>
<dbReference type="PRINTS" id="PR01095">
    <property type="entry name" value="TASKCHANNEL"/>
</dbReference>
<evidence type="ECO:0000313" key="17">
    <source>
        <dbReference type="Proteomes" id="UP001159405"/>
    </source>
</evidence>
<dbReference type="InterPro" id="IPR003280">
    <property type="entry name" value="2pore_dom_K_chnl"/>
</dbReference>
<feature type="transmembrane region" description="Helical" evidence="14">
    <location>
        <begin position="172"/>
        <end position="191"/>
    </location>
</feature>
<keyword evidence="3 12" id="KW-0813">Transport</keyword>
<dbReference type="SUPFAM" id="SSF81324">
    <property type="entry name" value="Voltage-gated potassium channels"/>
    <property type="match status" value="2"/>
</dbReference>
<comment type="similarity">
    <text evidence="2 12">Belongs to the two pore domain potassium channel (TC 1.A.1.8) family.</text>
</comment>
<keyword evidence="4" id="KW-0633">Potassium transport</keyword>
<name>A0ABN8QW43_9CNID</name>
<sequence length="357" mass="39850">MALNFTSDTKRLICLAILLGIYLLSGAAVFQVLENENDKLEVQQLNSVKRFFLKKHNMTSEDFDFLVERVESAVKHRCGNDPDQWCTSRWTYYASVYFTWSVVTTVGYGHLAPSTVGGRVFCMIFALFGIPLNLMVLRHIGDRVNQVISYIHYFVETKLLHQKPEVVATKTLIWTLVVLILMLFVGAVLYLQEEQWNFLEGVYFCFITFSTIGFGDLVPNGGQAPTDVVGIIMELLRAVVVLLGVSMFFSIITSVLTASEELRVNFPSGKCLDSTEKGSADLQGDMRSEEKAKTEDPGGRIDIEDIKTGSDEASKEESSISNKLVNDSKERVNEQVQKDGVHQEPGTNDKLTYPGGG</sequence>
<feature type="region of interest" description="Disordered" evidence="13">
    <location>
        <begin position="274"/>
        <end position="357"/>
    </location>
</feature>